<keyword evidence="1" id="KW-0472">Membrane</keyword>
<dbReference type="AlphaFoldDB" id="X0XR05"/>
<sequence>TIGACIVALIYTFPKTMLGLFITLIMFLALSWAKDRIERS</sequence>
<keyword evidence="1" id="KW-1133">Transmembrane helix</keyword>
<name>X0XR05_9ZZZZ</name>
<feature type="transmembrane region" description="Helical" evidence="1">
    <location>
        <begin position="16"/>
        <end position="33"/>
    </location>
</feature>
<proteinExistence type="predicted"/>
<feature type="non-terminal residue" evidence="2">
    <location>
        <position position="1"/>
    </location>
</feature>
<reference evidence="2" key="1">
    <citation type="journal article" date="2014" name="Front. Microbiol.">
        <title>High frequency of phylogenetically diverse reductive dehalogenase-homologous genes in deep subseafloor sedimentary metagenomes.</title>
        <authorList>
            <person name="Kawai M."/>
            <person name="Futagami T."/>
            <person name="Toyoda A."/>
            <person name="Takaki Y."/>
            <person name="Nishi S."/>
            <person name="Hori S."/>
            <person name="Arai W."/>
            <person name="Tsubouchi T."/>
            <person name="Morono Y."/>
            <person name="Uchiyama I."/>
            <person name="Ito T."/>
            <person name="Fujiyama A."/>
            <person name="Inagaki F."/>
            <person name="Takami H."/>
        </authorList>
    </citation>
    <scope>NUCLEOTIDE SEQUENCE</scope>
    <source>
        <strain evidence="2">Expedition CK06-06</strain>
    </source>
</reference>
<keyword evidence="1" id="KW-0812">Transmembrane</keyword>
<accession>X0XR05</accession>
<evidence type="ECO:0000256" key="1">
    <source>
        <dbReference type="SAM" id="Phobius"/>
    </source>
</evidence>
<evidence type="ECO:0000313" key="2">
    <source>
        <dbReference type="EMBL" id="GAG37772.1"/>
    </source>
</evidence>
<dbReference type="EMBL" id="BARS01049883">
    <property type="protein sequence ID" value="GAG37772.1"/>
    <property type="molecule type" value="Genomic_DNA"/>
</dbReference>
<gene>
    <name evidence="2" type="ORF">S01H1_74549</name>
</gene>
<comment type="caution">
    <text evidence="2">The sequence shown here is derived from an EMBL/GenBank/DDBJ whole genome shotgun (WGS) entry which is preliminary data.</text>
</comment>
<protein>
    <submittedName>
        <fullName evidence="2">Uncharacterized protein</fullName>
    </submittedName>
</protein>
<organism evidence="2">
    <name type="scientific">marine sediment metagenome</name>
    <dbReference type="NCBI Taxonomy" id="412755"/>
    <lineage>
        <taxon>unclassified sequences</taxon>
        <taxon>metagenomes</taxon>
        <taxon>ecological metagenomes</taxon>
    </lineage>
</organism>